<reference evidence="1" key="1">
    <citation type="submission" date="2020-06" db="EMBL/GenBank/DDBJ databases">
        <title>Unique genomic features of the anaerobic methanotrophic archaea.</title>
        <authorList>
            <person name="Chadwick G.L."/>
            <person name="Skennerton C.T."/>
            <person name="Laso-Perez R."/>
            <person name="Leu A.O."/>
            <person name="Speth D.R."/>
            <person name="Yu H."/>
            <person name="Morgan-Lang C."/>
            <person name="Hatzenpichler R."/>
            <person name="Goudeau D."/>
            <person name="Malmstrom R."/>
            <person name="Brazelton W.J."/>
            <person name="Woyke T."/>
            <person name="Hallam S.J."/>
            <person name="Tyson G.W."/>
            <person name="Wegener G."/>
            <person name="Boetius A."/>
            <person name="Orphan V."/>
        </authorList>
    </citation>
    <scope>NUCLEOTIDE SEQUENCE</scope>
</reference>
<dbReference type="EMBL" id="MT631503">
    <property type="protein sequence ID" value="QNO52178.1"/>
    <property type="molecule type" value="Genomic_DNA"/>
</dbReference>
<evidence type="ECO:0008006" key="2">
    <source>
        <dbReference type="Google" id="ProtNLM"/>
    </source>
</evidence>
<protein>
    <recommendedName>
        <fullName evidence="2">Galactose oxidase</fullName>
    </recommendedName>
</protein>
<name>A0A7G9YVZ4_9EURY</name>
<evidence type="ECO:0000313" key="1">
    <source>
        <dbReference type="EMBL" id="QNO52178.1"/>
    </source>
</evidence>
<proteinExistence type="predicted"/>
<accession>A0A7G9YVZ4</accession>
<gene>
    <name evidence="1" type="ORF">LFOEMHHC_00004</name>
</gene>
<sequence length="127" mass="14084">MIRKRGNLREHRWSLKIVTVLVSLLFLLATAAMAPALPLDSSSSGYAVTEANPLLMGEWVKKANTTQSGAWGEAVVGTGDYIYIAWCRSNTTTPEFWRYNPREDVWNYSMNTLDLPTGAFRNGAALA</sequence>
<dbReference type="AlphaFoldDB" id="A0A7G9YVZ4"/>
<organism evidence="1">
    <name type="scientific">Candidatus Methanophagaceae archaeon ANME-1 ERB6</name>
    <dbReference type="NCBI Taxonomy" id="2759912"/>
    <lineage>
        <taxon>Archaea</taxon>
        <taxon>Methanobacteriati</taxon>
        <taxon>Methanobacteriota</taxon>
        <taxon>Stenosarchaea group</taxon>
        <taxon>Methanomicrobia</taxon>
        <taxon>Candidatus Methanophagales</taxon>
        <taxon>Candidatus Methanophagaceae</taxon>
    </lineage>
</organism>